<name>Q7P087_CHRVO</name>
<protein>
    <submittedName>
        <fullName evidence="1">Uncharacterized protein</fullName>
    </submittedName>
</protein>
<evidence type="ECO:0000313" key="1">
    <source>
        <dbReference type="EMBL" id="AAQ58357.1"/>
    </source>
</evidence>
<dbReference type="Proteomes" id="UP000001424">
    <property type="component" value="Chromosome"/>
</dbReference>
<accession>Q7P087</accession>
<keyword evidence="2" id="KW-1185">Reference proteome</keyword>
<dbReference type="EMBL" id="AE016825">
    <property type="protein sequence ID" value="AAQ58357.1"/>
    <property type="molecule type" value="Genomic_DNA"/>
</dbReference>
<organism evidence="1 2">
    <name type="scientific">Chromobacterium violaceum (strain ATCC 12472 / DSM 30191 / JCM 1249 / CCUG 213 / NBRC 12614 / NCIMB 9131 / NCTC 9757 / MK)</name>
    <dbReference type="NCBI Taxonomy" id="243365"/>
    <lineage>
        <taxon>Bacteria</taxon>
        <taxon>Pseudomonadati</taxon>
        <taxon>Pseudomonadota</taxon>
        <taxon>Betaproteobacteria</taxon>
        <taxon>Neisseriales</taxon>
        <taxon>Chromobacteriaceae</taxon>
        <taxon>Chromobacterium</taxon>
    </lineage>
</organism>
<gene>
    <name evidence="1" type="ordered locus">CV_0681</name>
</gene>
<reference evidence="1 2" key="1">
    <citation type="journal article" date="2003" name="Proc. Natl. Acad. Sci. U.S.A.">
        <title>The complete genome sequence of Chromobacterium violaceum reveals remarkable and exploitable bacterial adaptability.</title>
        <authorList>
            <person name="Vasconcelos A.T.R."/>
            <person name="de Almeida D.F."/>
            <person name="Almeida F.C."/>
            <person name="de Almeida L.G.P."/>
            <person name="de Almeida R."/>
            <person name="Goncalves J.A.A."/>
            <person name="Andrade E.M."/>
            <person name="Antonio R.V."/>
            <person name="Araripe J."/>
            <person name="de Araujo M.F.F."/>
            <person name="Filho S.A."/>
            <person name="Azevedo V."/>
            <person name="Batista A.J."/>
            <person name="Bataus L.A.M."/>
            <person name="Batista J.S."/>
            <person name="Belo A."/>
            <person name="vander Berg C."/>
            <person name="Blamey J."/>
            <person name="Bogo M."/>
            <person name="Bonato S."/>
            <person name="Bordignon J."/>
            <person name="Brito C.A."/>
            <person name="Brocchi M."/>
            <person name="Burity H.A."/>
            <person name="Camargo A.A."/>
            <person name="Cardoso D.D.P."/>
            <person name="Carneiro N.P."/>
            <person name="Carraro D.M."/>
            <person name="Carvalho C.M.B."/>
            <person name="Cascardo J.C.M."/>
            <person name="Cavada B.S."/>
            <person name="Chueire L.M.O."/>
            <person name="Pasa T.B.C."/>
            <person name="Duran N."/>
            <person name="Fagundes N."/>
            <person name="Falcao C.L."/>
            <person name="Fantinatti F."/>
            <person name="Farias I.P."/>
            <person name="Felipe M.S.S."/>
            <person name="Ferrari L.P."/>
            <person name="Ferro J.A."/>
            <person name="Ferro M.I.T."/>
            <person name="Franco G.R."/>
            <person name="Freitas N.S.A."/>
            <person name="Furlan L.R."/>
            <person name="Gazzinelli R.T."/>
            <person name="Gomes E.A."/>
            <person name="Goncalves P.R."/>
            <person name="Grangeiro T.B."/>
            <person name="Grattapaglia D."/>
            <person name="Grisard E.C."/>
            <person name="Guimaraes C.T."/>
            <person name="Hanna E.S."/>
            <person name="Hungria M."/>
            <person name="Jardim S.N."/>
            <person name="Laurino J."/>
            <person name="Leoi L.C.T."/>
            <person name="Fassarella L."/>
            <person name="Lima A."/>
            <person name="Loureiro M.F."/>
            <person name="Lyra M.C.P."/>
            <person name="Macedo M."/>
            <person name="Madeira H.M.F."/>
            <person name="Manfio G.P."/>
            <person name="Maranhao A.Q."/>
            <person name="Martins W.S."/>
            <person name="di Mauro S.M.Z."/>
            <person name="de Medeiros S.R.B."/>
            <person name="Meissner R.D.V."/>
            <person name="Menck C.F.M."/>
            <person name="Moreira M.A.M."/>
            <person name="Nascimento F.F."/>
            <person name="Nicolas M.F."/>
            <person name="Oliveira J.G."/>
            <person name="Oliveira S.C."/>
            <person name="Paixao R.F.C."/>
            <person name="Parente J.A."/>
            <person name="Pedrosa F.O."/>
            <person name="Pena S.J.D."/>
            <person name="Perreira J.O."/>
            <person name="Perreira M."/>
            <person name="Pinto L.S.R.C."/>
            <person name="Pinto L.S."/>
            <person name="Porto J.I.R."/>
            <person name="Potrich D.P."/>
            <person name="Neto C.E.R."/>
            <person name="Reis A.M.M."/>
            <person name="Rigo L.U."/>
            <person name="Rondinelli E."/>
            <person name="dos Santos E.B.P."/>
            <person name="Santos F.R."/>
            <person name="Schneider M.P.C."/>
            <person name="Seuanez H.N."/>
            <person name="Silva A.M.R."/>
            <person name="da Silva A.L.C."/>
            <person name="Silva D.W."/>
            <person name="Silva R."/>
            <person name="Simoes I.C."/>
            <person name="Simon D."/>
            <person name="Soares C.M.A."/>
            <person name="Soares R.B.A."/>
            <person name="Souza E.M."/>
            <person name="Souza K.R.L."/>
            <person name="Souza R.C."/>
            <person name="Steffens M.B.R."/>
            <person name="Steindel M."/>
            <person name="Teixeira S.R."/>
            <person name="Urmenyi T."/>
            <person name="Vettore A."/>
            <person name="Wassem R."/>
            <person name="Zaha A."/>
            <person name="Simpson A.J.G."/>
        </authorList>
    </citation>
    <scope>NUCLEOTIDE SEQUENCE [LARGE SCALE GENOMIC DNA]</scope>
    <source>
        <strain evidence="2">ATCC 12472 / DSM 30191 / JCM 1249 / NBRC 12614 / NCIMB 9131 / NCTC 9757</strain>
    </source>
</reference>
<sequence length="72" mass="8685">MQLFFFYIKADDEIDGHISSPVELDYKNIVDCRSRRLPRRRKQNAKGMFRLSFFVPFPYLTWSRRPMKPPSS</sequence>
<dbReference type="HOGENOM" id="CLU_2715087_0_0_4"/>
<proteinExistence type="predicted"/>
<dbReference type="AlphaFoldDB" id="Q7P087"/>
<dbReference type="KEGG" id="cvi:CV_0681"/>
<evidence type="ECO:0000313" key="2">
    <source>
        <dbReference type="Proteomes" id="UP000001424"/>
    </source>
</evidence>